<dbReference type="CDD" id="cd23800">
    <property type="entry name" value="UBCc_UBE2K"/>
    <property type="match status" value="1"/>
</dbReference>
<evidence type="ECO:0000256" key="2">
    <source>
        <dbReference type="ARBA" id="ARBA00022679"/>
    </source>
</evidence>
<dbReference type="SUPFAM" id="SSF46934">
    <property type="entry name" value="UBA-like"/>
    <property type="match status" value="1"/>
</dbReference>
<feature type="domain" description="UBC core" evidence="10">
    <location>
        <begin position="2"/>
        <end position="150"/>
    </location>
</feature>
<dbReference type="GeneID" id="43581104"/>
<dbReference type="EC" id="2.3.2.23" evidence="1"/>
<sequence length="222" mass="24917">MSRERRIFKEFESIKADASSGVTLEIIDEANMSHLKGTFRGPPGTPYEGGVFQVDINLPPEYPFKPPKMKFDTKVYHPNVSSQTGAICLDILKDTWTPILTLRSCLISLQSLLQSPEPNDPQDAEVANHYRKDYKGFAETARYWTQHYAQPAGTPVAPGSQGSSAAPVQLENLYGIDPQLVAKFTDMGFTKEQVVDVLRWLGIKKWSSEQDENRILEKLLAE</sequence>
<dbReference type="RefSeq" id="XP_031852895.1">
    <property type="nucleotide sequence ID" value="XM_031997004.1"/>
</dbReference>
<evidence type="ECO:0000256" key="4">
    <source>
        <dbReference type="ARBA" id="ARBA00022786"/>
    </source>
</evidence>
<dbReference type="InterPro" id="IPR023313">
    <property type="entry name" value="UBQ-conjugating_AS"/>
</dbReference>
<dbReference type="Pfam" id="PF00179">
    <property type="entry name" value="UQ_con"/>
    <property type="match status" value="1"/>
</dbReference>
<dbReference type="FunFam" id="3.10.110.10:FF:000037">
    <property type="entry name" value="ubiquitin-conjugating enzyme E2 27"/>
    <property type="match status" value="1"/>
</dbReference>
<dbReference type="OrthoDB" id="9993688at2759"/>
<dbReference type="SMART" id="SM00212">
    <property type="entry name" value="UBCc"/>
    <property type="match status" value="1"/>
</dbReference>
<keyword evidence="5 9" id="KW-0067">ATP-binding</keyword>
<organism evidence="11 12">
    <name type="scientific">Magnusiomyces paraingens</name>
    <dbReference type="NCBI Taxonomy" id="2606893"/>
    <lineage>
        <taxon>Eukaryota</taxon>
        <taxon>Fungi</taxon>
        <taxon>Dikarya</taxon>
        <taxon>Ascomycota</taxon>
        <taxon>Saccharomycotina</taxon>
        <taxon>Dipodascomycetes</taxon>
        <taxon>Dipodascales</taxon>
        <taxon>Dipodascaceae</taxon>
        <taxon>Magnusiomyces</taxon>
    </lineage>
</organism>
<dbReference type="Gene3D" id="3.10.110.10">
    <property type="entry name" value="Ubiquitin Conjugating Enzyme"/>
    <property type="match status" value="1"/>
</dbReference>
<dbReference type="GO" id="GO:0005524">
    <property type="term" value="F:ATP binding"/>
    <property type="evidence" value="ECO:0007669"/>
    <property type="project" value="UniProtKB-UniRule"/>
</dbReference>
<dbReference type="CDD" id="cd14311">
    <property type="entry name" value="UBA_II_E2_UBC1"/>
    <property type="match status" value="1"/>
</dbReference>
<reference evidence="11 12" key="1">
    <citation type="submission" date="2019-09" db="EMBL/GenBank/DDBJ databases">
        <authorList>
            <person name="Brejova B."/>
        </authorList>
    </citation>
    <scope>NUCLEOTIDE SEQUENCE [LARGE SCALE GENOMIC DNA]</scope>
</reference>
<dbReference type="Pfam" id="PF09288">
    <property type="entry name" value="UBA_3"/>
    <property type="match status" value="1"/>
</dbReference>
<dbReference type="InterPro" id="IPR016135">
    <property type="entry name" value="UBQ-conjugating_enzyme/RWD"/>
</dbReference>
<dbReference type="SUPFAM" id="SSF54495">
    <property type="entry name" value="UBC-like"/>
    <property type="match status" value="1"/>
</dbReference>
<name>A0A5E8BDS3_9ASCO</name>
<comment type="similarity">
    <text evidence="9">Belongs to the ubiquitin-conjugating enzyme family.</text>
</comment>
<dbReference type="AlphaFoldDB" id="A0A5E8BDS3"/>
<evidence type="ECO:0000256" key="9">
    <source>
        <dbReference type="RuleBase" id="RU362109"/>
    </source>
</evidence>
<dbReference type="InterPro" id="IPR000608">
    <property type="entry name" value="UBC"/>
</dbReference>
<evidence type="ECO:0000313" key="12">
    <source>
        <dbReference type="Proteomes" id="UP000398389"/>
    </source>
</evidence>
<dbReference type="EMBL" id="CABVLU010000002">
    <property type="protein sequence ID" value="VVT49469.1"/>
    <property type="molecule type" value="Genomic_DNA"/>
</dbReference>
<dbReference type="PROSITE" id="PS50127">
    <property type="entry name" value="UBC_2"/>
    <property type="match status" value="1"/>
</dbReference>
<keyword evidence="4 9" id="KW-0833">Ubl conjugation pathway</keyword>
<dbReference type="Proteomes" id="UP000398389">
    <property type="component" value="Unassembled WGS sequence"/>
</dbReference>
<accession>A0A5E8BDS3</accession>
<protein>
    <recommendedName>
        <fullName evidence="6">Ubiquitin-conjugating enzyme E2 1</fullName>
        <ecNumber evidence="1">2.3.2.23</ecNumber>
    </recommendedName>
    <alternativeName>
        <fullName evidence="7">E2 ubiquitin-conjugating enzyme 1</fullName>
    </alternativeName>
</protein>
<dbReference type="PROSITE" id="PS00183">
    <property type="entry name" value="UBC_1"/>
    <property type="match status" value="1"/>
</dbReference>
<feature type="active site" description="Glycyl thioester intermediate" evidence="8">
    <location>
        <position position="88"/>
    </location>
</feature>
<evidence type="ECO:0000259" key="10">
    <source>
        <dbReference type="PROSITE" id="PS50127"/>
    </source>
</evidence>
<gene>
    <name evidence="11" type="ORF">SAPINGB_P002285</name>
</gene>
<evidence type="ECO:0000256" key="6">
    <source>
        <dbReference type="ARBA" id="ARBA00072431"/>
    </source>
</evidence>
<proteinExistence type="inferred from homology"/>
<evidence type="ECO:0000313" key="11">
    <source>
        <dbReference type="EMBL" id="VVT49469.1"/>
    </source>
</evidence>
<keyword evidence="2" id="KW-0808">Transferase</keyword>
<dbReference type="Gene3D" id="1.10.8.10">
    <property type="entry name" value="DNA helicase RuvA subunit, C-terminal domain"/>
    <property type="match status" value="1"/>
</dbReference>
<keyword evidence="12" id="KW-1185">Reference proteome</keyword>
<dbReference type="GO" id="GO:0061631">
    <property type="term" value="F:ubiquitin conjugating enzyme activity"/>
    <property type="evidence" value="ECO:0007669"/>
    <property type="project" value="UniProtKB-EC"/>
</dbReference>
<evidence type="ECO:0000256" key="8">
    <source>
        <dbReference type="PROSITE-ProRule" id="PRU10133"/>
    </source>
</evidence>
<dbReference type="PANTHER" id="PTHR24068">
    <property type="entry name" value="UBIQUITIN-CONJUGATING ENZYME E2"/>
    <property type="match status" value="1"/>
</dbReference>
<keyword evidence="3 9" id="KW-0547">Nucleotide-binding</keyword>
<dbReference type="InterPro" id="IPR015368">
    <property type="entry name" value="UBA_C_fun"/>
</dbReference>
<evidence type="ECO:0000256" key="7">
    <source>
        <dbReference type="ARBA" id="ARBA00077197"/>
    </source>
</evidence>
<evidence type="ECO:0000256" key="5">
    <source>
        <dbReference type="ARBA" id="ARBA00022840"/>
    </source>
</evidence>
<evidence type="ECO:0000256" key="1">
    <source>
        <dbReference type="ARBA" id="ARBA00012486"/>
    </source>
</evidence>
<evidence type="ECO:0000256" key="3">
    <source>
        <dbReference type="ARBA" id="ARBA00022741"/>
    </source>
</evidence>
<dbReference type="InterPro" id="IPR009060">
    <property type="entry name" value="UBA-like_sf"/>
</dbReference>